<protein>
    <submittedName>
        <fullName evidence="2">Uncharacterized protein</fullName>
    </submittedName>
</protein>
<reference evidence="2 3" key="1">
    <citation type="journal article" date="2022" name="Nat. Plants">
        <title>Genomes of leafy and leafless Platanthera orchids illuminate the evolution of mycoheterotrophy.</title>
        <authorList>
            <person name="Li M.H."/>
            <person name="Liu K.W."/>
            <person name="Li Z."/>
            <person name="Lu H.C."/>
            <person name="Ye Q.L."/>
            <person name="Zhang D."/>
            <person name="Wang J.Y."/>
            <person name="Li Y.F."/>
            <person name="Zhong Z.M."/>
            <person name="Liu X."/>
            <person name="Yu X."/>
            <person name="Liu D.K."/>
            <person name="Tu X.D."/>
            <person name="Liu B."/>
            <person name="Hao Y."/>
            <person name="Liao X.Y."/>
            <person name="Jiang Y.T."/>
            <person name="Sun W.H."/>
            <person name="Chen J."/>
            <person name="Chen Y.Q."/>
            <person name="Ai Y."/>
            <person name="Zhai J.W."/>
            <person name="Wu S.S."/>
            <person name="Zhou Z."/>
            <person name="Hsiao Y.Y."/>
            <person name="Wu W.L."/>
            <person name="Chen Y.Y."/>
            <person name="Lin Y.F."/>
            <person name="Hsu J.L."/>
            <person name="Li C.Y."/>
            <person name="Wang Z.W."/>
            <person name="Zhao X."/>
            <person name="Zhong W.Y."/>
            <person name="Ma X.K."/>
            <person name="Ma L."/>
            <person name="Huang J."/>
            <person name="Chen G.Z."/>
            <person name="Huang M.Z."/>
            <person name="Huang L."/>
            <person name="Peng D.H."/>
            <person name="Luo Y.B."/>
            <person name="Zou S.Q."/>
            <person name="Chen S.P."/>
            <person name="Lan S."/>
            <person name="Tsai W.C."/>
            <person name="Van de Peer Y."/>
            <person name="Liu Z.J."/>
        </authorList>
    </citation>
    <scope>NUCLEOTIDE SEQUENCE [LARGE SCALE GENOMIC DNA]</scope>
    <source>
        <strain evidence="2">Lor287</strain>
    </source>
</reference>
<evidence type="ECO:0000313" key="3">
    <source>
        <dbReference type="Proteomes" id="UP001418222"/>
    </source>
</evidence>
<name>A0AAP0BHG5_9ASPA</name>
<feature type="region of interest" description="Disordered" evidence="1">
    <location>
        <begin position="63"/>
        <end position="83"/>
    </location>
</feature>
<keyword evidence="3" id="KW-1185">Reference proteome</keyword>
<comment type="caution">
    <text evidence="2">The sequence shown here is derived from an EMBL/GenBank/DDBJ whole genome shotgun (WGS) entry which is preliminary data.</text>
</comment>
<dbReference type="Proteomes" id="UP001418222">
    <property type="component" value="Unassembled WGS sequence"/>
</dbReference>
<sequence length="147" mass="16254">MQMAKATVRLLRSTRYLSMLENFPSGSRAFSQSALCSDSTPLDKQEVTNRVLNLLSASQFIDPSRSGGASNSTSSRRRSRSPAVKMLTCSIPGGNVTCARRSCNCSRYSSMELVWWSVVRAPMGLVRIGGPKRRLQNRLKSSHVRPD</sequence>
<feature type="compositionally biased region" description="Low complexity" evidence="1">
    <location>
        <begin position="64"/>
        <end position="74"/>
    </location>
</feature>
<accession>A0AAP0BHG5</accession>
<dbReference type="AlphaFoldDB" id="A0AAP0BHG5"/>
<evidence type="ECO:0000313" key="2">
    <source>
        <dbReference type="EMBL" id="KAK8938699.1"/>
    </source>
</evidence>
<gene>
    <name evidence="2" type="ORF">KSP39_PZI011465</name>
</gene>
<dbReference type="EMBL" id="JBBWWQ010000009">
    <property type="protein sequence ID" value="KAK8938699.1"/>
    <property type="molecule type" value="Genomic_DNA"/>
</dbReference>
<evidence type="ECO:0000256" key="1">
    <source>
        <dbReference type="SAM" id="MobiDB-lite"/>
    </source>
</evidence>
<organism evidence="2 3">
    <name type="scientific">Platanthera zijinensis</name>
    <dbReference type="NCBI Taxonomy" id="2320716"/>
    <lineage>
        <taxon>Eukaryota</taxon>
        <taxon>Viridiplantae</taxon>
        <taxon>Streptophyta</taxon>
        <taxon>Embryophyta</taxon>
        <taxon>Tracheophyta</taxon>
        <taxon>Spermatophyta</taxon>
        <taxon>Magnoliopsida</taxon>
        <taxon>Liliopsida</taxon>
        <taxon>Asparagales</taxon>
        <taxon>Orchidaceae</taxon>
        <taxon>Orchidoideae</taxon>
        <taxon>Orchideae</taxon>
        <taxon>Orchidinae</taxon>
        <taxon>Platanthera</taxon>
    </lineage>
</organism>
<proteinExistence type="predicted"/>